<dbReference type="InterPro" id="IPR032838">
    <property type="entry name" value="Vwaint_dom"/>
</dbReference>
<dbReference type="InterPro" id="IPR002035">
    <property type="entry name" value="VWF_A"/>
</dbReference>
<dbReference type="AlphaFoldDB" id="A0A8T0NHC3"/>
<dbReference type="InterPro" id="IPR051266">
    <property type="entry name" value="CLCR"/>
</dbReference>
<dbReference type="OrthoDB" id="687730at2759"/>
<sequence length="720" mass="77567">MVTAWERARRALATRLCMRFPARHADVEDVPRGLDAVEEPLAAVEEEEDQQQQQPPPPQGEREKSLGAVSPAPASPRRPSRSGSRSPAKVCAICLGTMRSGHGQALFTAECSHKFHFHCISSNVQHGNKICPICRALWKELPFQGPVVADAAQGAARINPSAWPQMSMLSVNPLDPRPLFRTPDYAVFDDDEQINLQSETALGGDENETTPASLEIMAYTEFPAVQESVARENFAILIHLKAPPAPASPMGTRAPLDLVTVLDVSGSMAGSKLGLLKQAMAFVIRNLRPSDRLSVVTFSSSAWRLFPLRKMTAFGQEQSLQAVDSLVANGGTNIAAGLWKAARVMEDRQAMNPVSSIIILSDGVDSQTLPNPPRNGAGAAPDYGRLVPRSIRPGSGHHVPVHAFGFGLDHDSRAMHAVAELSGGTFSFVDAVGSIQDAFAQCIGGLLSVVAQEARLSLECADEGVLVMSIKSGGYASGVDGGGRRGFVDIGRLYADEEKDFLVTVRVPAARGDHTELIRASCEYRDAVTADTVRVGGGLVIVARPAGPVTAARCLQVEREWHRVRATEDMAAAQAAAEEHDYARAAAILEARRLALESLLSSDRQTQALAAELREMQERVLTNQRYQESGRAYMLSGLSSHSFQRATARGDSTELAGLVHTYQTPSMVDMLHRSQALLPEVVVALNRSPTIAPSRNPPPPVVQRGVRAFRLTKSFTGRSS</sequence>
<evidence type="ECO:0000259" key="4">
    <source>
        <dbReference type="PROSITE" id="PS50234"/>
    </source>
</evidence>
<dbReference type="SUPFAM" id="SSF57850">
    <property type="entry name" value="RING/U-box"/>
    <property type="match status" value="1"/>
</dbReference>
<dbReference type="PROSITE" id="PS50089">
    <property type="entry name" value="ZF_RING_2"/>
    <property type="match status" value="1"/>
</dbReference>
<dbReference type="PANTHER" id="PTHR10579:SF114">
    <property type="entry name" value="ZINC FINGER (C3HC4-TYPE RING FINGER) FAMILY PROTEIN"/>
    <property type="match status" value="1"/>
</dbReference>
<dbReference type="Gene3D" id="3.30.40.10">
    <property type="entry name" value="Zinc/RING finger domain, C3HC4 (zinc finger)"/>
    <property type="match status" value="1"/>
</dbReference>
<proteinExistence type="predicted"/>
<evidence type="ECO:0000256" key="1">
    <source>
        <dbReference type="PROSITE-ProRule" id="PRU00175"/>
    </source>
</evidence>
<feature type="domain" description="RING-type" evidence="3">
    <location>
        <begin position="91"/>
        <end position="135"/>
    </location>
</feature>
<dbReference type="SMART" id="SM00327">
    <property type="entry name" value="VWA"/>
    <property type="match status" value="1"/>
</dbReference>
<dbReference type="SUPFAM" id="SSF53300">
    <property type="entry name" value="vWA-like"/>
    <property type="match status" value="1"/>
</dbReference>
<keyword evidence="1" id="KW-0863">Zinc-finger</keyword>
<dbReference type="Proteomes" id="UP000823388">
    <property type="component" value="Chromosome 9K"/>
</dbReference>
<feature type="region of interest" description="Disordered" evidence="2">
    <location>
        <begin position="31"/>
        <end position="86"/>
    </location>
</feature>
<dbReference type="GO" id="GO:0008270">
    <property type="term" value="F:zinc ion binding"/>
    <property type="evidence" value="ECO:0007669"/>
    <property type="project" value="UniProtKB-KW"/>
</dbReference>
<feature type="compositionally biased region" description="Low complexity" evidence="2">
    <location>
        <begin position="68"/>
        <end position="86"/>
    </location>
</feature>
<dbReference type="Pfam" id="PF14624">
    <property type="entry name" value="Vwaint"/>
    <property type="match status" value="1"/>
</dbReference>
<reference evidence="5" key="1">
    <citation type="submission" date="2020-05" db="EMBL/GenBank/DDBJ databases">
        <title>WGS assembly of Panicum virgatum.</title>
        <authorList>
            <person name="Lovell J.T."/>
            <person name="Jenkins J."/>
            <person name="Shu S."/>
            <person name="Juenger T.E."/>
            <person name="Schmutz J."/>
        </authorList>
    </citation>
    <scope>NUCLEOTIDE SEQUENCE</scope>
    <source>
        <strain evidence="5">AP13</strain>
    </source>
</reference>
<comment type="caution">
    <text evidence="5">The sequence shown here is derived from an EMBL/GenBank/DDBJ whole genome shotgun (WGS) entry which is preliminary data.</text>
</comment>
<dbReference type="Gene3D" id="3.40.50.410">
    <property type="entry name" value="von Willebrand factor, type A domain"/>
    <property type="match status" value="1"/>
</dbReference>
<dbReference type="PANTHER" id="PTHR10579">
    <property type="entry name" value="CALCIUM-ACTIVATED CHLORIDE CHANNEL REGULATOR"/>
    <property type="match status" value="1"/>
</dbReference>
<dbReference type="SMART" id="SM00184">
    <property type="entry name" value="RING"/>
    <property type="match status" value="1"/>
</dbReference>
<dbReference type="InterPro" id="IPR036465">
    <property type="entry name" value="vWFA_dom_sf"/>
</dbReference>
<feature type="domain" description="VWFA" evidence="4">
    <location>
        <begin position="257"/>
        <end position="443"/>
    </location>
</feature>
<evidence type="ECO:0000259" key="3">
    <source>
        <dbReference type="PROSITE" id="PS50089"/>
    </source>
</evidence>
<dbReference type="CDD" id="cd23114">
    <property type="entry name" value="RING-H2_WAVH2"/>
    <property type="match status" value="1"/>
</dbReference>
<organism evidence="5 6">
    <name type="scientific">Panicum virgatum</name>
    <name type="common">Blackwell switchgrass</name>
    <dbReference type="NCBI Taxonomy" id="38727"/>
    <lineage>
        <taxon>Eukaryota</taxon>
        <taxon>Viridiplantae</taxon>
        <taxon>Streptophyta</taxon>
        <taxon>Embryophyta</taxon>
        <taxon>Tracheophyta</taxon>
        <taxon>Spermatophyta</taxon>
        <taxon>Magnoliopsida</taxon>
        <taxon>Liliopsida</taxon>
        <taxon>Poales</taxon>
        <taxon>Poaceae</taxon>
        <taxon>PACMAD clade</taxon>
        <taxon>Panicoideae</taxon>
        <taxon>Panicodae</taxon>
        <taxon>Paniceae</taxon>
        <taxon>Panicinae</taxon>
        <taxon>Panicum</taxon>
        <taxon>Panicum sect. Hiantes</taxon>
    </lineage>
</organism>
<keyword evidence="1" id="KW-0862">Zinc</keyword>
<dbReference type="EMBL" id="CM029053">
    <property type="protein sequence ID" value="KAG2548623.1"/>
    <property type="molecule type" value="Genomic_DNA"/>
</dbReference>
<evidence type="ECO:0000313" key="5">
    <source>
        <dbReference type="EMBL" id="KAG2548623.1"/>
    </source>
</evidence>
<evidence type="ECO:0000256" key="2">
    <source>
        <dbReference type="SAM" id="MobiDB-lite"/>
    </source>
</evidence>
<accession>A0A8T0NHC3</accession>
<dbReference type="InterPro" id="IPR013083">
    <property type="entry name" value="Znf_RING/FYVE/PHD"/>
</dbReference>
<dbReference type="InterPro" id="IPR001841">
    <property type="entry name" value="Znf_RING"/>
</dbReference>
<keyword evidence="1" id="KW-0479">Metal-binding</keyword>
<dbReference type="PROSITE" id="PS50234">
    <property type="entry name" value="VWFA"/>
    <property type="match status" value="1"/>
</dbReference>
<protein>
    <submittedName>
        <fullName evidence="5">Uncharacterized protein</fullName>
    </submittedName>
</protein>
<keyword evidence="6" id="KW-1185">Reference proteome</keyword>
<gene>
    <name evidence="5" type="ORF">PVAP13_9KG214100</name>
</gene>
<evidence type="ECO:0000313" key="6">
    <source>
        <dbReference type="Proteomes" id="UP000823388"/>
    </source>
</evidence>
<dbReference type="Pfam" id="PF17123">
    <property type="entry name" value="zf-RING_11"/>
    <property type="match status" value="1"/>
</dbReference>
<dbReference type="Pfam" id="PF00092">
    <property type="entry name" value="VWA"/>
    <property type="match status" value="1"/>
</dbReference>
<name>A0A8T0NHC3_PANVG</name>